<keyword evidence="2" id="KW-1185">Reference proteome</keyword>
<dbReference type="VEuPathDB" id="FungiDB:VP01_8765g1"/>
<protein>
    <submittedName>
        <fullName evidence="1">Uncharacterized protein</fullName>
    </submittedName>
</protein>
<proteinExistence type="predicted"/>
<dbReference type="OrthoDB" id="2649667at2759"/>
<sequence length="54" mass="6093">FRVGIKNCLGLLKNCFQSLCGLQLNVSGKRNLIQVNAWILVSSSFLNPHNFYHS</sequence>
<name>A0A0L6U8M4_9BASI</name>
<evidence type="ECO:0000313" key="2">
    <source>
        <dbReference type="Proteomes" id="UP000037035"/>
    </source>
</evidence>
<comment type="caution">
    <text evidence="1">The sequence shown here is derived from an EMBL/GenBank/DDBJ whole genome shotgun (WGS) entry which is preliminary data.</text>
</comment>
<dbReference type="Proteomes" id="UP000037035">
    <property type="component" value="Unassembled WGS sequence"/>
</dbReference>
<dbReference type="EMBL" id="LAVV01014343">
    <property type="protein sequence ID" value="KNZ44846.1"/>
    <property type="molecule type" value="Genomic_DNA"/>
</dbReference>
<reference evidence="1 2" key="1">
    <citation type="submission" date="2015-08" db="EMBL/GenBank/DDBJ databases">
        <title>Next Generation Sequencing and Analysis of the Genome of Puccinia sorghi L Schw, the Causal Agent of Maize Common Rust.</title>
        <authorList>
            <person name="Rochi L."/>
            <person name="Burguener G."/>
            <person name="Darino M."/>
            <person name="Turjanski A."/>
            <person name="Kreff E."/>
            <person name="Dieguez M.J."/>
            <person name="Sacco F."/>
        </authorList>
    </citation>
    <scope>NUCLEOTIDE SEQUENCE [LARGE SCALE GENOMIC DNA]</scope>
    <source>
        <strain evidence="1 2">RO10H11247</strain>
    </source>
</reference>
<evidence type="ECO:0000313" key="1">
    <source>
        <dbReference type="EMBL" id="KNZ44846.1"/>
    </source>
</evidence>
<feature type="non-terminal residue" evidence="1">
    <location>
        <position position="1"/>
    </location>
</feature>
<accession>A0A0L6U8M4</accession>
<gene>
    <name evidence="1" type="ORF">VP01_8765g1</name>
</gene>
<organism evidence="1 2">
    <name type="scientific">Puccinia sorghi</name>
    <dbReference type="NCBI Taxonomy" id="27349"/>
    <lineage>
        <taxon>Eukaryota</taxon>
        <taxon>Fungi</taxon>
        <taxon>Dikarya</taxon>
        <taxon>Basidiomycota</taxon>
        <taxon>Pucciniomycotina</taxon>
        <taxon>Pucciniomycetes</taxon>
        <taxon>Pucciniales</taxon>
        <taxon>Pucciniaceae</taxon>
        <taxon>Puccinia</taxon>
    </lineage>
</organism>
<dbReference type="AlphaFoldDB" id="A0A0L6U8M4"/>